<sequence length="147" mass="16262">MEQVSESNRRDEPYATSSSSTTVEGGVSGGGEALARGLSAMLESVIKDFDSKVSDTLNSQNQLSSSLDRLVQETYVLECLFFDAMFWGEDRRACGASLAIGVLWMWEAIRVVSFVYCLLERLYCEGFSLQLQIGISCFAFDNVELLP</sequence>
<dbReference type="Pfam" id="PF14712">
    <property type="entry name" value="Snapin_Pallidin"/>
    <property type="match status" value="1"/>
</dbReference>
<gene>
    <name evidence="5" type="ORF">ANE_LOCUS6265</name>
</gene>
<keyword evidence="6" id="KW-1185">Reference proteome</keyword>
<keyword evidence="2" id="KW-0175">Coiled coil</keyword>
<dbReference type="GO" id="GO:0031083">
    <property type="term" value="C:BLOC-1 complex"/>
    <property type="evidence" value="ECO:0007669"/>
    <property type="project" value="InterPro"/>
</dbReference>
<dbReference type="GO" id="GO:0032418">
    <property type="term" value="P:lysosome localization"/>
    <property type="evidence" value="ECO:0007669"/>
    <property type="project" value="TreeGrafter"/>
</dbReference>
<dbReference type="PANTHER" id="PTHR31305">
    <property type="entry name" value="SNARE-ASSOCIATED PROTEIN SNAPIN"/>
    <property type="match status" value="1"/>
</dbReference>
<comment type="caution">
    <text evidence="5">The sequence shown here is derived from an EMBL/GenBank/DDBJ whole genome shotgun (WGS) entry which is preliminary data.</text>
</comment>
<evidence type="ECO:0000256" key="3">
    <source>
        <dbReference type="ARBA" id="ARBA00033330"/>
    </source>
</evidence>
<evidence type="ECO:0000256" key="2">
    <source>
        <dbReference type="ARBA" id="ARBA00023054"/>
    </source>
</evidence>
<organism evidence="5 6">
    <name type="scientific">Arabis nemorensis</name>
    <dbReference type="NCBI Taxonomy" id="586526"/>
    <lineage>
        <taxon>Eukaryota</taxon>
        <taxon>Viridiplantae</taxon>
        <taxon>Streptophyta</taxon>
        <taxon>Embryophyta</taxon>
        <taxon>Tracheophyta</taxon>
        <taxon>Spermatophyta</taxon>
        <taxon>Magnoliopsida</taxon>
        <taxon>eudicotyledons</taxon>
        <taxon>Gunneridae</taxon>
        <taxon>Pentapetalae</taxon>
        <taxon>rosids</taxon>
        <taxon>malvids</taxon>
        <taxon>Brassicales</taxon>
        <taxon>Brassicaceae</taxon>
        <taxon>Arabideae</taxon>
        <taxon>Arabis</taxon>
    </lineage>
</organism>
<dbReference type="InterPro" id="IPR028119">
    <property type="entry name" value="Snapin/Pallidin/Snn1"/>
</dbReference>
<dbReference type="GO" id="GO:0006886">
    <property type="term" value="P:intracellular protein transport"/>
    <property type="evidence" value="ECO:0007669"/>
    <property type="project" value="InterPro"/>
</dbReference>
<dbReference type="PANTHER" id="PTHR31305:SF2">
    <property type="entry name" value="SNARE-ASSOCIATED PROTEIN SNAPIN"/>
    <property type="match status" value="1"/>
</dbReference>
<feature type="region of interest" description="Disordered" evidence="4">
    <location>
        <begin position="1"/>
        <end position="28"/>
    </location>
</feature>
<dbReference type="GO" id="GO:0008333">
    <property type="term" value="P:endosome to lysosome transport"/>
    <property type="evidence" value="ECO:0007669"/>
    <property type="project" value="TreeGrafter"/>
</dbReference>
<evidence type="ECO:0000256" key="4">
    <source>
        <dbReference type="SAM" id="MobiDB-lite"/>
    </source>
</evidence>
<dbReference type="AlphaFoldDB" id="A0A565B3E8"/>
<proteinExistence type="inferred from homology"/>
<comment type="similarity">
    <text evidence="1">Belongs to the SNAPIN family.</text>
</comment>
<dbReference type="InterPro" id="IPR017246">
    <property type="entry name" value="Snapin"/>
</dbReference>
<dbReference type="GO" id="GO:0099078">
    <property type="term" value="C:BORC complex"/>
    <property type="evidence" value="ECO:0007669"/>
    <property type="project" value="TreeGrafter"/>
</dbReference>
<dbReference type="GO" id="GO:0000149">
    <property type="term" value="F:SNARE binding"/>
    <property type="evidence" value="ECO:0007669"/>
    <property type="project" value="TreeGrafter"/>
</dbReference>
<dbReference type="Proteomes" id="UP000489600">
    <property type="component" value="Unassembled WGS sequence"/>
</dbReference>
<evidence type="ECO:0000313" key="6">
    <source>
        <dbReference type="Proteomes" id="UP000489600"/>
    </source>
</evidence>
<evidence type="ECO:0000256" key="1">
    <source>
        <dbReference type="ARBA" id="ARBA00006111"/>
    </source>
</evidence>
<evidence type="ECO:0000313" key="5">
    <source>
        <dbReference type="EMBL" id="VVA95820.1"/>
    </source>
</evidence>
<name>A0A565B3E8_9BRAS</name>
<reference evidence="5" key="1">
    <citation type="submission" date="2019-07" db="EMBL/GenBank/DDBJ databases">
        <authorList>
            <person name="Dittberner H."/>
        </authorList>
    </citation>
    <scope>NUCLEOTIDE SEQUENCE [LARGE SCALE GENOMIC DNA]</scope>
</reference>
<feature type="compositionally biased region" description="Low complexity" evidence="4">
    <location>
        <begin position="16"/>
        <end position="25"/>
    </location>
</feature>
<dbReference type="GO" id="GO:0007040">
    <property type="term" value="P:lysosome organization"/>
    <property type="evidence" value="ECO:0007669"/>
    <property type="project" value="TreeGrafter"/>
</dbReference>
<accession>A0A565B3E8</accession>
<protein>
    <recommendedName>
        <fullName evidence="3">Biogenesis of lysosome-related organelles complex 1 subunit 7</fullName>
    </recommendedName>
</protein>
<dbReference type="EMBL" id="CABITT030000002">
    <property type="protein sequence ID" value="VVA95820.1"/>
    <property type="molecule type" value="Genomic_DNA"/>
</dbReference>